<dbReference type="STRING" id="593750.Metfor_0581"/>
<dbReference type="KEGG" id="mfo:Metfor_0581"/>
<dbReference type="GO" id="GO:0008237">
    <property type="term" value="F:metallopeptidase activity"/>
    <property type="evidence" value="ECO:0007669"/>
    <property type="project" value="InterPro"/>
</dbReference>
<dbReference type="Gene3D" id="3.40.390.10">
    <property type="entry name" value="Collagenase (Catalytic Domain)"/>
    <property type="match status" value="1"/>
</dbReference>
<gene>
    <name evidence="1" type="ordered locus">Metfor_0581</name>
</gene>
<dbReference type="RefSeq" id="WP_015284608.1">
    <property type="nucleotide sequence ID" value="NC_019943.1"/>
</dbReference>
<dbReference type="HOGENOM" id="CLU_703239_0_0_2"/>
<reference evidence="1 2" key="2">
    <citation type="journal article" date="2014" name="Genome Announc.">
        <title>Complete Genome Sequence of Methanoregula formicica SMSPT, a Mesophilic Hydrogenotrophic Methanogen Isolated from a Methanogenic Upflow Anaerobic Sludge Blanket Reactor.</title>
        <authorList>
            <person name="Yamamoto K."/>
            <person name="Tamaki H."/>
            <person name="Cadillo-Quiroz H."/>
            <person name="Imachi H."/>
            <person name="Kyrpides N."/>
            <person name="Woyke T."/>
            <person name="Goodwin L."/>
            <person name="Zinder S.H."/>
            <person name="Kamagata Y."/>
            <person name="Liu W.T."/>
        </authorList>
    </citation>
    <scope>NUCLEOTIDE SEQUENCE [LARGE SCALE GENOMIC DNA]</scope>
    <source>
        <strain evidence="2">DSM 22288 / NBRC 105244 / SMSP</strain>
    </source>
</reference>
<dbReference type="InParanoid" id="L0HEX2"/>
<evidence type="ECO:0000313" key="2">
    <source>
        <dbReference type="Proteomes" id="UP000010824"/>
    </source>
</evidence>
<evidence type="ECO:0000313" key="1">
    <source>
        <dbReference type="EMBL" id="AGB01644.1"/>
    </source>
</evidence>
<dbReference type="EMBL" id="CP003167">
    <property type="protein sequence ID" value="AGB01644.1"/>
    <property type="molecule type" value="Genomic_DNA"/>
</dbReference>
<dbReference type="InterPro" id="IPR013784">
    <property type="entry name" value="Carb-bd-like_fold"/>
</dbReference>
<dbReference type="AlphaFoldDB" id="L0HEX2"/>
<dbReference type="Proteomes" id="UP000010824">
    <property type="component" value="Chromosome"/>
</dbReference>
<dbReference type="GeneID" id="14309254"/>
<proteinExistence type="predicted"/>
<organism evidence="1 2">
    <name type="scientific">Methanoregula formicica (strain DSM 22288 / NBRC 105244 / SMSP)</name>
    <dbReference type="NCBI Taxonomy" id="593750"/>
    <lineage>
        <taxon>Archaea</taxon>
        <taxon>Methanobacteriati</taxon>
        <taxon>Methanobacteriota</taxon>
        <taxon>Stenosarchaea group</taxon>
        <taxon>Methanomicrobia</taxon>
        <taxon>Methanomicrobiales</taxon>
        <taxon>Methanoregulaceae</taxon>
        <taxon>Methanoregula</taxon>
    </lineage>
</organism>
<dbReference type="eggNOG" id="arCOG03264">
    <property type="taxonomic scope" value="Archaea"/>
</dbReference>
<sequence precursor="true">MAQSLIHAMITDKTCRITWRIFLTLAILLGLVAVPVIATSPDSSSRQPSPDDRHTYGIPVTCRDSNTGTGIAGIRVYLDGEFRGVTAGKEGRIVVLSLPPGEHTVRAVGRGYRENTSIIRIPQDEGAYILMYPSKIIPVGETGAVEDRMDVVFVPSKTQYDCTKKQKISTDYYTANEDNFRNDVNGLIEKLRALNSLTRNQSCLPGDTPDRFNFYYYSDPGDYADAFSGCAGKLPEDFWKDAPFTDVAVIIYPQYTGKYTGPPCEPNGCSSTMGPGTQSWFKSPANNAPVFMHEAGHTVFGLMDTYCGETYYAQNDPRPNVWSTQSACILSAESNNWDPTYCRQILLKASNGTIICQKEFWRYDPDPDMMSYSLFTGKFGNATTLHIHHMLDNINRWNL</sequence>
<dbReference type="GO" id="GO:0030246">
    <property type="term" value="F:carbohydrate binding"/>
    <property type="evidence" value="ECO:0007669"/>
    <property type="project" value="InterPro"/>
</dbReference>
<evidence type="ECO:0008006" key="3">
    <source>
        <dbReference type="Google" id="ProtNLM"/>
    </source>
</evidence>
<dbReference type="InterPro" id="IPR024079">
    <property type="entry name" value="MetalloPept_cat_dom_sf"/>
</dbReference>
<reference evidence="2" key="1">
    <citation type="submission" date="2011-12" db="EMBL/GenBank/DDBJ databases">
        <title>Complete sequence of Methanoregula formicicum SMSP.</title>
        <authorList>
            <person name="Lucas S."/>
            <person name="Han J."/>
            <person name="Lapidus A."/>
            <person name="Cheng J.-F."/>
            <person name="Goodwin L."/>
            <person name="Pitluck S."/>
            <person name="Peters L."/>
            <person name="Ovchinnikova G."/>
            <person name="Teshima H."/>
            <person name="Detter J.C."/>
            <person name="Han C."/>
            <person name="Tapia R."/>
            <person name="Land M."/>
            <person name="Hauser L."/>
            <person name="Kyrpides N."/>
            <person name="Ivanova N."/>
            <person name="Pagani I."/>
            <person name="Imachi H."/>
            <person name="Tamaki H."/>
            <person name="Sekiguchi Y."/>
            <person name="Kamagata Y."/>
            <person name="Cadillo-Quiroz H."/>
            <person name="Zinder S."/>
            <person name="Liu W.-T."/>
            <person name="Woyke T."/>
        </authorList>
    </citation>
    <scope>NUCLEOTIDE SEQUENCE [LARGE SCALE GENOMIC DNA]</scope>
    <source>
        <strain evidence="2">DSM 22288 / NBRC 105244 / SMSP</strain>
    </source>
</reference>
<protein>
    <recommendedName>
        <fullName evidence="3">PEGA domain-containing protein</fullName>
    </recommendedName>
</protein>
<dbReference type="Gene3D" id="2.60.40.1120">
    <property type="entry name" value="Carboxypeptidase-like, regulatory domain"/>
    <property type="match status" value="1"/>
</dbReference>
<dbReference type="SUPFAM" id="SSF49452">
    <property type="entry name" value="Starch-binding domain-like"/>
    <property type="match status" value="1"/>
</dbReference>
<dbReference type="OrthoDB" id="119464at2157"/>
<name>L0HEX2_METFS</name>
<keyword evidence="2" id="KW-1185">Reference proteome</keyword>
<accession>L0HEX2</accession>